<evidence type="ECO:0000256" key="1">
    <source>
        <dbReference type="SAM" id="MobiDB-lite"/>
    </source>
</evidence>
<keyword evidence="3" id="KW-1185">Reference proteome</keyword>
<gene>
    <name evidence="2" type="ORF">ACFPK2_05465</name>
</gene>
<dbReference type="RefSeq" id="WP_260347883.1">
    <property type="nucleotide sequence ID" value="NZ_JAOAOS010000002.1"/>
</dbReference>
<name>A0ABW0EYS8_9HYPH</name>
<accession>A0ABW0EYS8</accession>
<proteinExistence type="predicted"/>
<organism evidence="2 3">
    <name type="scientific">Bosea minatitlanensis</name>
    <dbReference type="NCBI Taxonomy" id="128782"/>
    <lineage>
        <taxon>Bacteria</taxon>
        <taxon>Pseudomonadati</taxon>
        <taxon>Pseudomonadota</taxon>
        <taxon>Alphaproteobacteria</taxon>
        <taxon>Hyphomicrobiales</taxon>
        <taxon>Boseaceae</taxon>
        <taxon>Bosea</taxon>
    </lineage>
</organism>
<evidence type="ECO:0000313" key="2">
    <source>
        <dbReference type="EMBL" id="MFC5292437.1"/>
    </source>
</evidence>
<comment type="caution">
    <text evidence="2">The sequence shown here is derived from an EMBL/GenBank/DDBJ whole genome shotgun (WGS) entry which is preliminary data.</text>
</comment>
<sequence length="42" mass="4866">MLERHDCDCASEAELGHDDECEAQQDDTEAFSPRDYQQGFWS</sequence>
<reference evidence="3" key="1">
    <citation type="journal article" date="2019" name="Int. J. Syst. Evol. Microbiol.">
        <title>The Global Catalogue of Microorganisms (GCM) 10K type strain sequencing project: providing services to taxonomists for standard genome sequencing and annotation.</title>
        <authorList>
            <consortium name="The Broad Institute Genomics Platform"/>
            <consortium name="The Broad Institute Genome Sequencing Center for Infectious Disease"/>
            <person name="Wu L."/>
            <person name="Ma J."/>
        </authorList>
    </citation>
    <scope>NUCLEOTIDE SEQUENCE [LARGE SCALE GENOMIC DNA]</scope>
    <source>
        <strain evidence="3">CGMCC 1.15643</strain>
    </source>
</reference>
<dbReference type="Proteomes" id="UP001595976">
    <property type="component" value="Unassembled WGS sequence"/>
</dbReference>
<feature type="compositionally biased region" description="Acidic residues" evidence="1">
    <location>
        <begin position="19"/>
        <end position="29"/>
    </location>
</feature>
<feature type="region of interest" description="Disordered" evidence="1">
    <location>
        <begin position="18"/>
        <end position="42"/>
    </location>
</feature>
<protein>
    <submittedName>
        <fullName evidence="2">Uncharacterized protein</fullName>
    </submittedName>
</protein>
<evidence type="ECO:0000313" key="3">
    <source>
        <dbReference type="Proteomes" id="UP001595976"/>
    </source>
</evidence>
<dbReference type="EMBL" id="JBHSLI010000002">
    <property type="protein sequence ID" value="MFC5292437.1"/>
    <property type="molecule type" value="Genomic_DNA"/>
</dbReference>